<feature type="repeat" description="WD" evidence="4">
    <location>
        <begin position="577"/>
        <end position="618"/>
    </location>
</feature>
<dbReference type="GO" id="GO:0010992">
    <property type="term" value="P:ubiquitin recycling"/>
    <property type="evidence" value="ECO:0007669"/>
    <property type="project" value="TreeGrafter"/>
</dbReference>
<feature type="domain" description="Protein kinase" evidence="5">
    <location>
        <begin position="19"/>
        <end position="287"/>
    </location>
</feature>
<dbReference type="PANTHER" id="PTHR19849">
    <property type="entry name" value="PHOSPHOLIPASE A-2-ACTIVATING PROTEIN"/>
    <property type="match status" value="1"/>
</dbReference>
<dbReference type="CDD" id="cd00200">
    <property type="entry name" value="WD40"/>
    <property type="match status" value="1"/>
</dbReference>
<feature type="repeat" description="WD" evidence="4">
    <location>
        <begin position="535"/>
        <end position="576"/>
    </location>
</feature>
<dbReference type="PROSITE" id="PS50294">
    <property type="entry name" value="WD_REPEATS_REGION"/>
    <property type="match status" value="7"/>
</dbReference>
<dbReference type="PROSITE" id="PS50011">
    <property type="entry name" value="PROTEIN_KINASE_DOM"/>
    <property type="match status" value="1"/>
</dbReference>
<keyword evidence="1" id="KW-0963">Cytoplasm</keyword>
<reference evidence="6 7" key="2">
    <citation type="submission" date="2018-06" db="EMBL/GenBank/DDBJ databases">
        <title>Metagenomic assembly of (sub)arctic Cyanobacteria and their associated microbiome from non-axenic cultures.</title>
        <authorList>
            <person name="Baurain D."/>
        </authorList>
    </citation>
    <scope>NUCLEOTIDE SEQUENCE [LARGE SCALE GENOMIC DNA]</scope>
    <source>
        <strain evidence="6">ULC066bin1</strain>
    </source>
</reference>
<dbReference type="SUPFAM" id="SSF50978">
    <property type="entry name" value="WD40 repeat-like"/>
    <property type="match status" value="1"/>
</dbReference>
<keyword evidence="3" id="KW-0677">Repeat</keyword>
<dbReference type="Proteomes" id="UP000249467">
    <property type="component" value="Unassembled WGS sequence"/>
</dbReference>
<evidence type="ECO:0000256" key="3">
    <source>
        <dbReference type="ARBA" id="ARBA00022737"/>
    </source>
</evidence>
<dbReference type="EMBL" id="QBML01000049">
    <property type="protein sequence ID" value="PZO35838.1"/>
    <property type="molecule type" value="Genomic_DNA"/>
</dbReference>
<dbReference type="SMART" id="SM00220">
    <property type="entry name" value="S_TKc"/>
    <property type="match status" value="1"/>
</dbReference>
<evidence type="ECO:0000256" key="4">
    <source>
        <dbReference type="PROSITE-ProRule" id="PRU00221"/>
    </source>
</evidence>
<dbReference type="GO" id="GO:0043161">
    <property type="term" value="P:proteasome-mediated ubiquitin-dependent protein catabolic process"/>
    <property type="evidence" value="ECO:0007669"/>
    <property type="project" value="TreeGrafter"/>
</dbReference>
<dbReference type="InterPro" id="IPR020472">
    <property type="entry name" value="WD40_PAC1"/>
</dbReference>
<sequence length="655" mass="72168">MATSETMGKAFGNLLGGRFRVVKTIADDTYGQTYLVEDTIAAAMPRWIAKSFCLINKTNLQLDWARSLFHNEVPKLQQLSERSTDFPKITTYFEQEEDFYIVEEAINGTRLSEEIATGKLYSESELIHFLKQLLTSLHTAHANNMVHGDINPRNLIRRKNLRGGEQSNSSSDRHFVLTNFAVLKGIYATAAQNGVILGTPSYMPFEQALGHFTPSCDIYALGLTAIQLMTGLHPSRLLRRADLNLLDWQMGSAVRPELASILNRMVKHHPENRYQTAQEVLFDLDNLPVSENVNDFQMPTLAIGQNARRWAIALVCLAGISWGALNFHQYFPKLALPVLTDKPTATVAPTPQPIVLTYKLQLNLTGHTGWVRAVAFFPNGFSFASGSYDRTLRLWNVRDNQSFGTLSNHLGSISGINAIAVHPNGSTFATACIDKSVKLWNFRSGKPIRNLEGHEGQVYSVAYSPDGKTLLSASADKTIKLWNWRKGDLLQTFVGHQDKVVSVAFDPDGKRIASASFDKTIKIWDISTSKEILTITGHTAPVNAIAFSPDGKLIASSSQDQTVKIWDASTGKIIRTLTGHTGGVLAVAFNRDGSAIASGGTDKAIRLWDIKTGEIVQILSEHEAPVLSLSFSPKDSTLVSGSADRSVKVWQLKGK</sequence>
<dbReference type="GO" id="GO:0005737">
    <property type="term" value="C:cytoplasm"/>
    <property type="evidence" value="ECO:0007669"/>
    <property type="project" value="TreeGrafter"/>
</dbReference>
<dbReference type="PRINTS" id="PR00320">
    <property type="entry name" value="GPROTEINBRPT"/>
</dbReference>
<dbReference type="GO" id="GO:0004672">
    <property type="term" value="F:protein kinase activity"/>
    <property type="evidence" value="ECO:0007669"/>
    <property type="project" value="InterPro"/>
</dbReference>
<dbReference type="PANTHER" id="PTHR19849:SF0">
    <property type="entry name" value="PHOSPHOLIPASE A-2-ACTIVATING PROTEIN"/>
    <property type="match status" value="1"/>
</dbReference>
<proteinExistence type="predicted"/>
<dbReference type="Gene3D" id="1.10.510.10">
    <property type="entry name" value="Transferase(Phosphotransferase) domain 1"/>
    <property type="match status" value="1"/>
</dbReference>
<feature type="repeat" description="WD" evidence="4">
    <location>
        <begin position="451"/>
        <end position="492"/>
    </location>
</feature>
<dbReference type="InterPro" id="IPR019775">
    <property type="entry name" value="WD40_repeat_CS"/>
</dbReference>
<feature type="repeat" description="WD" evidence="4">
    <location>
        <begin position="493"/>
        <end position="534"/>
    </location>
</feature>
<gene>
    <name evidence="6" type="ORF">DCF19_23005</name>
</gene>
<dbReference type="Pfam" id="PF00400">
    <property type="entry name" value="WD40"/>
    <property type="match status" value="7"/>
</dbReference>
<evidence type="ECO:0000256" key="2">
    <source>
        <dbReference type="ARBA" id="ARBA00022574"/>
    </source>
</evidence>
<dbReference type="SUPFAM" id="SSF56112">
    <property type="entry name" value="Protein kinase-like (PK-like)"/>
    <property type="match status" value="1"/>
</dbReference>
<dbReference type="InterPro" id="IPR036322">
    <property type="entry name" value="WD40_repeat_dom_sf"/>
</dbReference>
<protein>
    <recommendedName>
        <fullName evidence="5">Protein kinase domain-containing protein</fullName>
    </recommendedName>
</protein>
<dbReference type="GO" id="GO:0005524">
    <property type="term" value="F:ATP binding"/>
    <property type="evidence" value="ECO:0007669"/>
    <property type="project" value="InterPro"/>
</dbReference>
<dbReference type="GO" id="GO:0043130">
    <property type="term" value="F:ubiquitin binding"/>
    <property type="evidence" value="ECO:0007669"/>
    <property type="project" value="TreeGrafter"/>
</dbReference>
<name>A0A2W4XX41_9CYAN</name>
<evidence type="ECO:0000313" key="6">
    <source>
        <dbReference type="EMBL" id="PZO35838.1"/>
    </source>
</evidence>
<reference evidence="6 7" key="1">
    <citation type="submission" date="2018-04" db="EMBL/GenBank/DDBJ databases">
        <authorList>
            <person name="Go L.Y."/>
            <person name="Mitchell J.A."/>
        </authorList>
    </citation>
    <scope>NUCLEOTIDE SEQUENCE [LARGE SCALE GENOMIC DNA]</scope>
    <source>
        <strain evidence="6">ULC066bin1</strain>
    </source>
</reference>
<evidence type="ECO:0000259" key="5">
    <source>
        <dbReference type="PROSITE" id="PS50011"/>
    </source>
</evidence>
<feature type="repeat" description="WD" evidence="4">
    <location>
        <begin position="409"/>
        <end position="450"/>
    </location>
</feature>
<comment type="caution">
    <text evidence="6">The sequence shown here is derived from an EMBL/GenBank/DDBJ whole genome shotgun (WGS) entry which is preliminary data.</text>
</comment>
<dbReference type="PROSITE" id="PS50082">
    <property type="entry name" value="WD_REPEATS_2"/>
    <property type="match status" value="7"/>
</dbReference>
<keyword evidence="2 4" id="KW-0853">WD repeat</keyword>
<dbReference type="SMART" id="SM00320">
    <property type="entry name" value="WD40"/>
    <property type="match status" value="7"/>
</dbReference>
<dbReference type="InterPro" id="IPR000719">
    <property type="entry name" value="Prot_kinase_dom"/>
</dbReference>
<dbReference type="InterPro" id="IPR015943">
    <property type="entry name" value="WD40/YVTN_repeat-like_dom_sf"/>
</dbReference>
<accession>A0A2W4XX41</accession>
<dbReference type="PROSITE" id="PS00678">
    <property type="entry name" value="WD_REPEATS_1"/>
    <property type="match status" value="3"/>
</dbReference>
<evidence type="ECO:0000256" key="1">
    <source>
        <dbReference type="ARBA" id="ARBA00022490"/>
    </source>
</evidence>
<organism evidence="6 7">
    <name type="scientific">Pseudanabaena frigida</name>
    <dbReference type="NCBI Taxonomy" id="945775"/>
    <lineage>
        <taxon>Bacteria</taxon>
        <taxon>Bacillati</taxon>
        <taxon>Cyanobacteriota</taxon>
        <taxon>Cyanophyceae</taxon>
        <taxon>Pseudanabaenales</taxon>
        <taxon>Pseudanabaenaceae</taxon>
        <taxon>Pseudanabaena</taxon>
    </lineage>
</organism>
<feature type="repeat" description="WD" evidence="4">
    <location>
        <begin position="619"/>
        <end position="655"/>
    </location>
</feature>
<dbReference type="Pfam" id="PF00069">
    <property type="entry name" value="Pkinase"/>
    <property type="match status" value="1"/>
</dbReference>
<dbReference type="Gene3D" id="2.130.10.10">
    <property type="entry name" value="YVTN repeat-like/Quinoprotein amine dehydrogenase"/>
    <property type="match status" value="4"/>
</dbReference>
<feature type="repeat" description="WD" evidence="4">
    <location>
        <begin position="364"/>
        <end position="405"/>
    </location>
</feature>
<evidence type="ECO:0000313" key="7">
    <source>
        <dbReference type="Proteomes" id="UP000249467"/>
    </source>
</evidence>
<dbReference type="InterPro" id="IPR011009">
    <property type="entry name" value="Kinase-like_dom_sf"/>
</dbReference>
<dbReference type="AlphaFoldDB" id="A0A2W4XX41"/>
<dbReference type="InterPro" id="IPR001680">
    <property type="entry name" value="WD40_rpt"/>
</dbReference>